<evidence type="ECO:0000313" key="3">
    <source>
        <dbReference type="EMBL" id="MBY6278559.1"/>
    </source>
</evidence>
<evidence type="ECO:0000313" key="4">
    <source>
        <dbReference type="Proteomes" id="UP000732377"/>
    </source>
</evidence>
<evidence type="ECO:0000259" key="2">
    <source>
        <dbReference type="Pfam" id="PF00171"/>
    </source>
</evidence>
<reference evidence="3" key="1">
    <citation type="submission" date="2017-11" db="EMBL/GenBank/DDBJ databases">
        <title>Three new genomes from thermophilic consortium.</title>
        <authorList>
            <person name="Quaggio R."/>
            <person name="Amgarten D."/>
            <person name="Setubal J.C."/>
        </authorList>
    </citation>
    <scope>NUCLEOTIDE SEQUENCE</scope>
    <source>
        <strain evidence="3">ZCTH01-B2</strain>
    </source>
</reference>
<dbReference type="RefSeq" id="WP_273382156.1">
    <property type="nucleotide sequence ID" value="NZ_PIUK01000600.1"/>
</dbReference>
<sequence>MAEAVIPNAVRERMDAWLRKGLKHFIDGKFVDSASGETFSVPNPATGQELTRCALGGKAEIDLAAKAAVRAFKTWGRMAPAERGKLLRRWAQLM</sequence>
<dbReference type="AlphaFoldDB" id="A0A953IFR3"/>
<feature type="domain" description="Aldehyde dehydrogenase" evidence="2">
    <location>
        <begin position="30"/>
        <end position="94"/>
    </location>
</feature>
<feature type="non-terminal residue" evidence="3">
    <location>
        <position position="94"/>
    </location>
</feature>
<proteinExistence type="predicted"/>
<dbReference type="GO" id="GO:0016491">
    <property type="term" value="F:oxidoreductase activity"/>
    <property type="evidence" value="ECO:0007669"/>
    <property type="project" value="UniProtKB-KW"/>
</dbReference>
<dbReference type="InterPro" id="IPR016161">
    <property type="entry name" value="Ald_DH/histidinol_DH"/>
</dbReference>
<gene>
    <name evidence="3" type="ORF">CWE10_20955</name>
</gene>
<dbReference type="Gene3D" id="3.40.605.10">
    <property type="entry name" value="Aldehyde Dehydrogenase, Chain A, domain 1"/>
    <property type="match status" value="1"/>
</dbReference>
<name>A0A953IFR3_SYMTR</name>
<dbReference type="Proteomes" id="UP000732377">
    <property type="component" value="Unassembled WGS sequence"/>
</dbReference>
<accession>A0A953IFR3</accession>
<dbReference type="EMBL" id="PIUK01000600">
    <property type="protein sequence ID" value="MBY6278559.1"/>
    <property type="molecule type" value="Genomic_DNA"/>
</dbReference>
<dbReference type="InterPro" id="IPR016162">
    <property type="entry name" value="Ald_DH_N"/>
</dbReference>
<keyword evidence="1" id="KW-0560">Oxidoreductase</keyword>
<dbReference type="PANTHER" id="PTHR11699">
    <property type="entry name" value="ALDEHYDE DEHYDROGENASE-RELATED"/>
    <property type="match status" value="1"/>
</dbReference>
<dbReference type="Pfam" id="PF00171">
    <property type="entry name" value="Aldedh"/>
    <property type="match status" value="1"/>
</dbReference>
<dbReference type="InterPro" id="IPR015590">
    <property type="entry name" value="Aldehyde_DH_dom"/>
</dbReference>
<comment type="caution">
    <text evidence="3">The sequence shown here is derived from an EMBL/GenBank/DDBJ whole genome shotgun (WGS) entry which is preliminary data.</text>
</comment>
<dbReference type="SUPFAM" id="SSF53720">
    <property type="entry name" value="ALDH-like"/>
    <property type="match status" value="1"/>
</dbReference>
<evidence type="ECO:0000256" key="1">
    <source>
        <dbReference type="ARBA" id="ARBA00023002"/>
    </source>
</evidence>
<protein>
    <submittedName>
        <fullName evidence="3">Betaine-aldehyde dehydrogenase</fullName>
    </submittedName>
</protein>
<organism evidence="3 4">
    <name type="scientific">Symbiobacterium thermophilum</name>
    <dbReference type="NCBI Taxonomy" id="2734"/>
    <lineage>
        <taxon>Bacteria</taxon>
        <taxon>Bacillati</taxon>
        <taxon>Bacillota</taxon>
        <taxon>Clostridia</taxon>
        <taxon>Eubacteriales</taxon>
        <taxon>Symbiobacteriaceae</taxon>
        <taxon>Symbiobacterium</taxon>
    </lineage>
</organism>